<reference evidence="1" key="1">
    <citation type="submission" date="2023-04" db="EMBL/GenBank/DDBJ databases">
        <title>A chromosome-level genome assembly of the parasitoid wasp Eretmocerus hayati.</title>
        <authorList>
            <person name="Zhong Y."/>
            <person name="Liu S."/>
            <person name="Liu Y."/>
        </authorList>
    </citation>
    <scope>NUCLEOTIDE SEQUENCE</scope>
    <source>
        <strain evidence="1">ZJU_SS_LIU_2023</strain>
    </source>
</reference>
<protein>
    <submittedName>
        <fullName evidence="1">Uncharacterized protein</fullName>
    </submittedName>
</protein>
<sequence length="578" mass="64777">MDIRHQNPDVKYLFEQLVTARKEINNLRQQLKNLRYVHERDVENIKKLLEPCNNGKAISLADGAFVRSPVKNCEPSTSTNIVDCSLTCHPIGVISSWFPNKKGTPRQPVICGKAPGKIVLSKDVLTNPEHALQGLEDFSHMWILFHFHKNDPGHIRAKVAPPRLNGMRTGVFSTRSPHRPCPIGLSLVKIVQIQNNTIYFQGVDMVDQTPVLDIKPYIPHYDNPMYIEKALNSDETTEPLIDNADKWMLNSVQNSVPYADHDDSRRINHRTFDHADSATRNTSPPHVSSSSSSTSSLIDISRDEELAYRLQAEEFQGNLNFENIYANNENSSVLGDEIAAIMANRSDINPIDHEVVALESMNNDVQNLRISRLLDGADGPSAVCGTDVDLTSRQALTLRLDDSSSSSSPIRMGIREAPDGEEGFDLSQAQSVQTPSSISDQTPNPNSPTVSGQTADNLFGDAVRVPDWISRSGTLSLTVVFNERSAQQLRDIAEEDAEEKRRAVENVLKEDPRSAYLRQRYGNQFYTFLIHDLHITCRFDDDRKIVTVFQIRHAGRVCECGQPEWQCSGHSPVFNNDQ</sequence>
<dbReference type="Proteomes" id="UP001239111">
    <property type="component" value="Chromosome 3"/>
</dbReference>
<keyword evidence="2" id="KW-1185">Reference proteome</keyword>
<dbReference type="EMBL" id="CM056743">
    <property type="protein sequence ID" value="KAJ8673493.1"/>
    <property type="molecule type" value="Genomic_DNA"/>
</dbReference>
<evidence type="ECO:0000313" key="1">
    <source>
        <dbReference type="EMBL" id="KAJ8673493.1"/>
    </source>
</evidence>
<name>A0ACC2NQP0_9HYME</name>
<gene>
    <name evidence="1" type="ORF">QAD02_004755</name>
</gene>
<organism evidence="1 2">
    <name type="scientific">Eretmocerus hayati</name>
    <dbReference type="NCBI Taxonomy" id="131215"/>
    <lineage>
        <taxon>Eukaryota</taxon>
        <taxon>Metazoa</taxon>
        <taxon>Ecdysozoa</taxon>
        <taxon>Arthropoda</taxon>
        <taxon>Hexapoda</taxon>
        <taxon>Insecta</taxon>
        <taxon>Pterygota</taxon>
        <taxon>Neoptera</taxon>
        <taxon>Endopterygota</taxon>
        <taxon>Hymenoptera</taxon>
        <taxon>Apocrita</taxon>
        <taxon>Proctotrupomorpha</taxon>
        <taxon>Chalcidoidea</taxon>
        <taxon>Aphelinidae</taxon>
        <taxon>Aphelininae</taxon>
        <taxon>Eretmocerus</taxon>
    </lineage>
</organism>
<accession>A0ACC2NQP0</accession>
<comment type="caution">
    <text evidence="1">The sequence shown here is derived from an EMBL/GenBank/DDBJ whole genome shotgun (WGS) entry which is preliminary data.</text>
</comment>
<proteinExistence type="predicted"/>
<evidence type="ECO:0000313" key="2">
    <source>
        <dbReference type="Proteomes" id="UP001239111"/>
    </source>
</evidence>